<feature type="signal peptide" evidence="1">
    <location>
        <begin position="1"/>
        <end position="18"/>
    </location>
</feature>
<dbReference type="EMBL" id="JBFXLU010000353">
    <property type="protein sequence ID" value="KAL2828813.1"/>
    <property type="molecule type" value="Genomic_DNA"/>
</dbReference>
<evidence type="ECO:0000313" key="3">
    <source>
        <dbReference type="Proteomes" id="UP001610446"/>
    </source>
</evidence>
<sequence>MKNFQVALLLVLPLVAFAIPAPEAIEELKHALVERQNNSTGGTDILGGLGGLLGDLVNSIGPLLDLLNPDTFKQLQSVLAGAAKLLTDKTVNDIIKVVGGAAKLLTDDFVNAISGIIDAVSPLINALVQLISGVLGAIFG</sequence>
<keyword evidence="3" id="KW-1185">Reference proteome</keyword>
<proteinExistence type="predicted"/>
<dbReference type="Proteomes" id="UP001610446">
    <property type="component" value="Unassembled WGS sequence"/>
</dbReference>
<protein>
    <recommendedName>
        <fullName evidence="4">Hydrophobic surface binding protein A-domain-containing protein</fullName>
    </recommendedName>
</protein>
<reference evidence="2 3" key="1">
    <citation type="submission" date="2024-07" db="EMBL/GenBank/DDBJ databases">
        <title>Section-level genome sequencing and comparative genomics of Aspergillus sections Usti and Cavernicolus.</title>
        <authorList>
            <consortium name="Lawrence Berkeley National Laboratory"/>
            <person name="Nybo J.L."/>
            <person name="Vesth T.C."/>
            <person name="Theobald S."/>
            <person name="Frisvad J.C."/>
            <person name="Larsen T.O."/>
            <person name="Kjaerboelling I."/>
            <person name="Rothschild-Mancinelli K."/>
            <person name="Lyhne E.K."/>
            <person name="Kogle M.E."/>
            <person name="Barry K."/>
            <person name="Clum A."/>
            <person name="Na H."/>
            <person name="Ledsgaard L."/>
            <person name="Lin J."/>
            <person name="Lipzen A."/>
            <person name="Kuo A."/>
            <person name="Riley R."/>
            <person name="Mondo S."/>
            <person name="Labutti K."/>
            <person name="Haridas S."/>
            <person name="Pangalinan J."/>
            <person name="Salamov A.A."/>
            <person name="Simmons B.A."/>
            <person name="Magnuson J.K."/>
            <person name="Chen J."/>
            <person name="Drula E."/>
            <person name="Henrissat B."/>
            <person name="Wiebenga A."/>
            <person name="Lubbers R.J."/>
            <person name="Gomes A.C."/>
            <person name="Makela M.R."/>
            <person name="Stajich J."/>
            <person name="Grigoriev I.V."/>
            <person name="Mortensen U.H."/>
            <person name="De Vries R.P."/>
            <person name="Baker S.E."/>
            <person name="Andersen M.R."/>
        </authorList>
    </citation>
    <scope>NUCLEOTIDE SEQUENCE [LARGE SCALE GENOMIC DNA]</scope>
    <source>
        <strain evidence="2 3">CBS 123904</strain>
    </source>
</reference>
<evidence type="ECO:0000313" key="2">
    <source>
        <dbReference type="EMBL" id="KAL2828813.1"/>
    </source>
</evidence>
<name>A0ABR4IM18_9EURO</name>
<keyword evidence="1" id="KW-0732">Signal</keyword>
<evidence type="ECO:0000256" key="1">
    <source>
        <dbReference type="SAM" id="SignalP"/>
    </source>
</evidence>
<accession>A0ABR4IM18</accession>
<gene>
    <name evidence="2" type="ORF">BJY01DRAFT_255258</name>
</gene>
<organism evidence="2 3">
    <name type="scientific">Aspergillus pseudoustus</name>
    <dbReference type="NCBI Taxonomy" id="1810923"/>
    <lineage>
        <taxon>Eukaryota</taxon>
        <taxon>Fungi</taxon>
        <taxon>Dikarya</taxon>
        <taxon>Ascomycota</taxon>
        <taxon>Pezizomycotina</taxon>
        <taxon>Eurotiomycetes</taxon>
        <taxon>Eurotiomycetidae</taxon>
        <taxon>Eurotiales</taxon>
        <taxon>Aspergillaceae</taxon>
        <taxon>Aspergillus</taxon>
        <taxon>Aspergillus subgen. Nidulantes</taxon>
    </lineage>
</organism>
<feature type="chain" id="PRO_5046303213" description="Hydrophobic surface binding protein A-domain-containing protein" evidence="1">
    <location>
        <begin position="19"/>
        <end position="140"/>
    </location>
</feature>
<comment type="caution">
    <text evidence="2">The sequence shown here is derived from an EMBL/GenBank/DDBJ whole genome shotgun (WGS) entry which is preliminary data.</text>
</comment>
<evidence type="ECO:0008006" key="4">
    <source>
        <dbReference type="Google" id="ProtNLM"/>
    </source>
</evidence>